<organism evidence="3 4">
    <name type="scientific">Toxocara canis</name>
    <name type="common">Canine roundworm</name>
    <dbReference type="NCBI Taxonomy" id="6265"/>
    <lineage>
        <taxon>Eukaryota</taxon>
        <taxon>Metazoa</taxon>
        <taxon>Ecdysozoa</taxon>
        <taxon>Nematoda</taxon>
        <taxon>Chromadorea</taxon>
        <taxon>Rhabditida</taxon>
        <taxon>Spirurina</taxon>
        <taxon>Ascaridomorpha</taxon>
        <taxon>Ascaridoidea</taxon>
        <taxon>Toxocaridae</taxon>
        <taxon>Toxocara</taxon>
    </lineage>
</organism>
<dbReference type="AlphaFoldDB" id="A0A183UX53"/>
<feature type="region of interest" description="Disordered" evidence="1">
    <location>
        <begin position="65"/>
        <end position="208"/>
    </location>
</feature>
<dbReference type="GO" id="GO:0003676">
    <property type="term" value="F:nucleic acid binding"/>
    <property type="evidence" value="ECO:0007669"/>
    <property type="project" value="InterPro"/>
</dbReference>
<feature type="compositionally biased region" description="Basic and acidic residues" evidence="1">
    <location>
        <begin position="133"/>
        <end position="150"/>
    </location>
</feature>
<sequence>MGRGNGELRWECERCLFVNGGIGKSNGLAESQNAIKFCVDDLSGFEMGSLVEFASFESAQKAVQKMSSGHEIDGHPVQVVADEEENHADTAHDEQRSPSEEHSRSRTNSGSSGSADDDKKNGDVDEGEEESGDEQHEHAAENGEDEHNGAHVDANGNSRKRLSAAAEHHGEEDEEGDESNDAPELKKKKKKDEVASGEVDSSGAVAAE</sequence>
<feature type="compositionally biased region" description="Acidic residues" evidence="1">
    <location>
        <begin position="172"/>
        <end position="181"/>
    </location>
</feature>
<evidence type="ECO:0000313" key="4">
    <source>
        <dbReference type="WBParaSite" id="TCNE_0001307301-mRNA-1"/>
    </source>
</evidence>
<feature type="compositionally biased region" description="Basic and acidic residues" evidence="1">
    <location>
        <begin position="87"/>
        <end position="104"/>
    </location>
</feature>
<proteinExistence type="predicted"/>
<dbReference type="CDD" id="cd00590">
    <property type="entry name" value="RRM_SF"/>
    <property type="match status" value="1"/>
</dbReference>
<dbReference type="InterPro" id="IPR035979">
    <property type="entry name" value="RBD_domain_sf"/>
</dbReference>
<reference evidence="2 3" key="2">
    <citation type="submission" date="2018-11" db="EMBL/GenBank/DDBJ databases">
        <authorList>
            <consortium name="Pathogen Informatics"/>
        </authorList>
    </citation>
    <scope>NUCLEOTIDE SEQUENCE [LARGE SCALE GENOMIC DNA]</scope>
</reference>
<dbReference type="SUPFAM" id="SSF54928">
    <property type="entry name" value="RNA-binding domain, RBD"/>
    <property type="match status" value="1"/>
</dbReference>
<evidence type="ECO:0000313" key="2">
    <source>
        <dbReference type="EMBL" id="VDM44394.1"/>
    </source>
</evidence>
<accession>A0A183UX53</accession>
<evidence type="ECO:0000256" key="1">
    <source>
        <dbReference type="SAM" id="MobiDB-lite"/>
    </source>
</evidence>
<reference evidence="4" key="1">
    <citation type="submission" date="2016-06" db="UniProtKB">
        <authorList>
            <consortium name="WormBaseParasite"/>
        </authorList>
    </citation>
    <scope>IDENTIFICATION</scope>
</reference>
<name>A0A183UX53_TOXCA</name>
<evidence type="ECO:0000313" key="3">
    <source>
        <dbReference type="Proteomes" id="UP000050794"/>
    </source>
</evidence>
<protein>
    <submittedName>
        <fullName evidence="4">RRM domain-containing protein</fullName>
    </submittedName>
</protein>
<dbReference type="EMBL" id="UYWY01021552">
    <property type="protein sequence ID" value="VDM44394.1"/>
    <property type="molecule type" value="Genomic_DNA"/>
</dbReference>
<dbReference type="Proteomes" id="UP000050794">
    <property type="component" value="Unassembled WGS sequence"/>
</dbReference>
<dbReference type="WBParaSite" id="TCNE_0001307301-mRNA-1">
    <property type="protein sequence ID" value="TCNE_0001307301-mRNA-1"/>
    <property type="gene ID" value="TCNE_0001307301"/>
</dbReference>
<keyword evidence="3" id="KW-1185">Reference proteome</keyword>
<gene>
    <name evidence="2" type="ORF">TCNE_LOCUS13073</name>
</gene>